<evidence type="ECO:0000313" key="1">
    <source>
        <dbReference type="EMBL" id="GAA4384155.1"/>
    </source>
</evidence>
<evidence type="ECO:0000313" key="2">
    <source>
        <dbReference type="Proteomes" id="UP001500642"/>
    </source>
</evidence>
<dbReference type="Proteomes" id="UP001500642">
    <property type="component" value="Unassembled WGS sequence"/>
</dbReference>
<name>A0ABP8J313_9MICO</name>
<gene>
    <name evidence="1" type="ORF">GCM10023167_04530</name>
</gene>
<reference evidence="2" key="1">
    <citation type="journal article" date="2019" name="Int. J. Syst. Evol. Microbiol.">
        <title>The Global Catalogue of Microorganisms (GCM) 10K type strain sequencing project: providing services to taxonomists for standard genome sequencing and annotation.</title>
        <authorList>
            <consortium name="The Broad Institute Genomics Platform"/>
            <consortium name="The Broad Institute Genome Sequencing Center for Infectious Disease"/>
            <person name="Wu L."/>
            <person name="Ma J."/>
        </authorList>
    </citation>
    <scope>NUCLEOTIDE SEQUENCE [LARGE SCALE GENOMIC DNA]</scope>
    <source>
        <strain evidence="2">JCM 17808</strain>
    </source>
</reference>
<dbReference type="RefSeq" id="WP_345029480.1">
    <property type="nucleotide sequence ID" value="NZ_BAABGL010000002.1"/>
</dbReference>
<keyword evidence="2" id="KW-1185">Reference proteome</keyword>
<dbReference type="EMBL" id="BAABGL010000002">
    <property type="protein sequence ID" value="GAA4384155.1"/>
    <property type="molecule type" value="Genomic_DNA"/>
</dbReference>
<accession>A0ABP8J313</accession>
<dbReference type="InterPro" id="IPR036770">
    <property type="entry name" value="Ankyrin_rpt-contain_sf"/>
</dbReference>
<sequence length="175" mass="19010">MPTAKRSAKDGDLSAFSAEYDGNATSELLVEALGNRDAEARWEISRRLLDDGADASPVASGQSTLSILLGAHRRLGEHDGELAQRLVDAGASVNYRGRRGRLVIHLAALTRADADEDRRQLYAAFFSSPKLDLSLPVNPTIPDVTIRQWLDGLVERAPDKREVLAVFLVAHLASP</sequence>
<protein>
    <recommendedName>
        <fullName evidence="3">Ankyrin repeat domain-containing protein</fullName>
    </recommendedName>
</protein>
<comment type="caution">
    <text evidence="1">The sequence shown here is derived from an EMBL/GenBank/DDBJ whole genome shotgun (WGS) entry which is preliminary data.</text>
</comment>
<proteinExistence type="predicted"/>
<organism evidence="1 2">
    <name type="scientific">Brevibacterium pityocampae</name>
    <dbReference type="NCBI Taxonomy" id="506594"/>
    <lineage>
        <taxon>Bacteria</taxon>
        <taxon>Bacillati</taxon>
        <taxon>Actinomycetota</taxon>
        <taxon>Actinomycetes</taxon>
        <taxon>Micrococcales</taxon>
        <taxon>Brevibacteriaceae</taxon>
        <taxon>Brevibacterium</taxon>
    </lineage>
</organism>
<evidence type="ECO:0008006" key="3">
    <source>
        <dbReference type="Google" id="ProtNLM"/>
    </source>
</evidence>
<dbReference type="Gene3D" id="1.25.40.20">
    <property type="entry name" value="Ankyrin repeat-containing domain"/>
    <property type="match status" value="1"/>
</dbReference>